<dbReference type="InterPro" id="IPR053145">
    <property type="entry name" value="AB_hydrolase_Est10"/>
</dbReference>
<dbReference type="InterPro" id="IPR022742">
    <property type="entry name" value="Hydrolase_4"/>
</dbReference>
<dbReference type="RefSeq" id="WP_207017990.1">
    <property type="nucleotide sequence ID" value="NZ_JACIDJ010000002.1"/>
</dbReference>
<keyword evidence="4" id="KW-1185">Reference proteome</keyword>
<dbReference type="PANTHER" id="PTHR43265:SF1">
    <property type="entry name" value="ESTERASE ESTD"/>
    <property type="match status" value="1"/>
</dbReference>
<accession>A0A840ABM7</accession>
<dbReference type="EMBL" id="JACIDJ010000002">
    <property type="protein sequence ID" value="MBB3897926.1"/>
    <property type="molecule type" value="Genomic_DNA"/>
</dbReference>
<dbReference type="Pfam" id="PF12146">
    <property type="entry name" value="Hydrolase_4"/>
    <property type="match status" value="1"/>
</dbReference>
<dbReference type="GO" id="GO:0052689">
    <property type="term" value="F:carboxylic ester hydrolase activity"/>
    <property type="evidence" value="ECO:0007669"/>
    <property type="project" value="TreeGrafter"/>
</dbReference>
<dbReference type="AlphaFoldDB" id="A0A840ABM7"/>
<dbReference type="Proteomes" id="UP000553193">
    <property type="component" value="Unassembled WGS sequence"/>
</dbReference>
<evidence type="ECO:0000313" key="4">
    <source>
        <dbReference type="Proteomes" id="UP000553193"/>
    </source>
</evidence>
<proteinExistence type="predicted"/>
<dbReference type="Gene3D" id="3.40.50.1820">
    <property type="entry name" value="alpha/beta hydrolase"/>
    <property type="match status" value="1"/>
</dbReference>
<dbReference type="SUPFAM" id="SSF53474">
    <property type="entry name" value="alpha/beta-Hydrolases"/>
    <property type="match status" value="1"/>
</dbReference>
<evidence type="ECO:0000259" key="2">
    <source>
        <dbReference type="Pfam" id="PF12146"/>
    </source>
</evidence>
<feature type="chain" id="PRO_5032966424" description="Serine aminopeptidase S33 domain-containing protein" evidence="1">
    <location>
        <begin position="24"/>
        <end position="317"/>
    </location>
</feature>
<sequence>MRRRILRRALPALGMGLAGAAAAEPWRLEAPGGELHGTLLLPAGEGRVPGALLLAGSGPSGRDGDAPQMRHAALRRLAEDLAVQGIATLRVDKRGVGESTAAAPDEAALRPETYARDAGLWLARFAAHPRVGAVAVIGHSEGGLIGALLAQPPAPDAMRGLVLLAAPGRRLGVILREQLTPLLPADTLPVALGILARLEAGESVAEVPPVLAPLFRPSVQPYLRAALALDPPELLARVQLPVLIVQGGRDIQVRQADAHALAGALPAAQSLFLPHMNHVLRDAPADPAGQLALYNDAAAPLAHGLIPAIAAFLRGLS</sequence>
<dbReference type="InterPro" id="IPR029058">
    <property type="entry name" value="AB_hydrolase_fold"/>
</dbReference>
<reference evidence="3 4" key="1">
    <citation type="submission" date="2020-08" db="EMBL/GenBank/DDBJ databases">
        <title>Genomic Encyclopedia of Type Strains, Phase IV (KMG-IV): sequencing the most valuable type-strain genomes for metagenomic binning, comparative biology and taxonomic classification.</title>
        <authorList>
            <person name="Goeker M."/>
        </authorList>
    </citation>
    <scope>NUCLEOTIDE SEQUENCE [LARGE SCALE GENOMIC DNA]</scope>
    <source>
        <strain evidence="3 4">DSM 19979</strain>
    </source>
</reference>
<gene>
    <name evidence="3" type="ORF">GGQ83_001363</name>
</gene>
<organism evidence="3 4">
    <name type="scientific">Roseococcus suduntuyensis</name>
    <dbReference type="NCBI Taxonomy" id="455361"/>
    <lineage>
        <taxon>Bacteria</taxon>
        <taxon>Pseudomonadati</taxon>
        <taxon>Pseudomonadota</taxon>
        <taxon>Alphaproteobacteria</taxon>
        <taxon>Acetobacterales</taxon>
        <taxon>Roseomonadaceae</taxon>
        <taxon>Roseococcus</taxon>
    </lineage>
</organism>
<feature type="domain" description="Serine aminopeptidase S33" evidence="2">
    <location>
        <begin position="75"/>
        <end position="166"/>
    </location>
</feature>
<evidence type="ECO:0000313" key="3">
    <source>
        <dbReference type="EMBL" id="MBB3897926.1"/>
    </source>
</evidence>
<evidence type="ECO:0000256" key="1">
    <source>
        <dbReference type="SAM" id="SignalP"/>
    </source>
</evidence>
<name>A0A840ABM7_9PROT</name>
<protein>
    <recommendedName>
        <fullName evidence="2">Serine aminopeptidase S33 domain-containing protein</fullName>
    </recommendedName>
</protein>
<keyword evidence="1" id="KW-0732">Signal</keyword>
<comment type="caution">
    <text evidence="3">The sequence shown here is derived from an EMBL/GenBank/DDBJ whole genome shotgun (WGS) entry which is preliminary data.</text>
</comment>
<dbReference type="PANTHER" id="PTHR43265">
    <property type="entry name" value="ESTERASE ESTD"/>
    <property type="match status" value="1"/>
</dbReference>
<feature type="signal peptide" evidence="1">
    <location>
        <begin position="1"/>
        <end position="23"/>
    </location>
</feature>